<organism evidence="1 2">
    <name type="scientific">Prevotella herbatica</name>
    <dbReference type="NCBI Taxonomy" id="2801997"/>
    <lineage>
        <taxon>Bacteria</taxon>
        <taxon>Pseudomonadati</taxon>
        <taxon>Bacteroidota</taxon>
        <taxon>Bacteroidia</taxon>
        <taxon>Bacteroidales</taxon>
        <taxon>Prevotellaceae</taxon>
        <taxon>Prevotella</taxon>
    </lineage>
</organism>
<keyword evidence="2" id="KW-1185">Reference proteome</keyword>
<protein>
    <submittedName>
        <fullName evidence="1">Uncharacterized protein</fullName>
    </submittedName>
</protein>
<name>A0ABM8HXK2_9BACT</name>
<evidence type="ECO:0000313" key="1">
    <source>
        <dbReference type="EMBL" id="BCS86352.1"/>
    </source>
</evidence>
<accession>A0ABM8HXK2</accession>
<dbReference type="EMBL" id="AP024484">
    <property type="protein sequence ID" value="BCS86352.1"/>
    <property type="molecule type" value="Genomic_DNA"/>
</dbReference>
<gene>
    <name evidence="1" type="ORF">prwr041_22450</name>
</gene>
<dbReference type="RefSeq" id="WP_207153913.1">
    <property type="nucleotide sequence ID" value="NZ_AP024484.1"/>
</dbReference>
<dbReference type="Proteomes" id="UP001319045">
    <property type="component" value="Chromosome"/>
</dbReference>
<proteinExistence type="predicted"/>
<sequence>MGKNRSKQKKEKKSKSYLIKMPVYTTTSIDNLEGFFGGISFIDLVNFLKRKLDNFQPITSPNRNQTSITVVNTIEPIDVNIGAVPCLLLKVSYYKTNVYDGYFESNEKIKFSQNSKIGSDSNYILFYPRIVGTENQTCFYLMVAYEDPGKLNNEVAKLGKLISNKVFDRPVKNIKISEILQELKEIGTIPELEIRFSSLENMDDDIDIKYREYLQKSELTKSRKQNFRNIPADTAEELVMDSGANDPYQKKTSFYKIGKKEFRITKKIINDTSAEINEFGEKIFNAESAITEQELKNKVYNIDFMTEKMNNVISNFLESDE</sequence>
<evidence type="ECO:0000313" key="2">
    <source>
        <dbReference type="Proteomes" id="UP001319045"/>
    </source>
</evidence>
<reference evidence="1 2" key="1">
    <citation type="journal article" date="2022" name="Int. J. Syst. Evol. Microbiol.">
        <title>Prevotella herbatica sp. nov., a plant polysaccharide-decomposing anaerobic bacterium isolated from a methanogenic reactor.</title>
        <authorList>
            <person name="Uek A."/>
            <person name="Tonouchi A."/>
            <person name="Kaku N."/>
            <person name="Ueki K."/>
        </authorList>
    </citation>
    <scope>NUCLEOTIDE SEQUENCE [LARGE SCALE GENOMIC DNA]</scope>
    <source>
        <strain evidence="1 2">WR041</strain>
    </source>
</reference>